<dbReference type="CDD" id="cd05233">
    <property type="entry name" value="SDR_c"/>
    <property type="match status" value="1"/>
</dbReference>
<dbReference type="InterPro" id="IPR057326">
    <property type="entry name" value="KR_dom"/>
</dbReference>
<evidence type="ECO:0000313" key="6">
    <source>
        <dbReference type="Proteomes" id="UP001237105"/>
    </source>
</evidence>
<dbReference type="PRINTS" id="PR00081">
    <property type="entry name" value="GDHRDH"/>
</dbReference>
<keyword evidence="2 5" id="KW-0560">Oxidoreductase</keyword>
<keyword evidence="6" id="KW-1185">Reference proteome</keyword>
<feature type="domain" description="Ketoreductase" evidence="4">
    <location>
        <begin position="21"/>
        <end position="222"/>
    </location>
</feature>
<sequence length="325" mass="33723">MLETDTPATANGEEVPSLAGRTVLVTGATGDGVGAGVCRAVQAAGGRLVLNGLTEAELAPVLKRHPGAVGVVGDVSKPEDAERIVRTATERCGPVTALVNNAGVGLAEPFYRASEEEFDRVFDVDVRGLWLVSRAFSRLLIDQGMPGAIVNVSSVHGRATMDQYAIYASAKSAVDGLTRGSALELGPYGVRCNAIAPGYVHSEQNVHLLGRITDDPEAWVERHRDVEQPLPRLVEPVDCGWAAVFLLSEQSRCVTGQTLYVDAGLTARLYNRASTGNPASAPATVGGPLPDAPDPSDGGPLPTSDLTASTPLAAIGAPSLLEGSL</sequence>
<dbReference type="EC" id="1.1.-.-" evidence="5"/>
<dbReference type="PANTHER" id="PTHR42760">
    <property type="entry name" value="SHORT-CHAIN DEHYDROGENASES/REDUCTASES FAMILY MEMBER"/>
    <property type="match status" value="1"/>
</dbReference>
<evidence type="ECO:0000313" key="5">
    <source>
        <dbReference type="EMBL" id="MDI3418737.1"/>
    </source>
</evidence>
<dbReference type="RefSeq" id="WP_282534650.1">
    <property type="nucleotide sequence ID" value="NZ_JASCIS010000007.1"/>
</dbReference>
<dbReference type="InterPro" id="IPR002347">
    <property type="entry name" value="SDR_fam"/>
</dbReference>
<dbReference type="EMBL" id="JASCIS010000007">
    <property type="protein sequence ID" value="MDI3418737.1"/>
    <property type="molecule type" value="Genomic_DNA"/>
</dbReference>
<accession>A0ABT6SVS4</accession>
<proteinExistence type="inferred from homology"/>
<gene>
    <name evidence="5" type="ORF">QIT00_09195</name>
</gene>
<reference evidence="5 6" key="1">
    <citation type="submission" date="2023-05" db="EMBL/GenBank/DDBJ databases">
        <title>Draft genome sequence of Streptomyces sp. B-S-A12 isolated from a cave soil in Thailand.</title>
        <authorList>
            <person name="Chamroensaksri N."/>
            <person name="Muangham S."/>
        </authorList>
    </citation>
    <scope>NUCLEOTIDE SEQUENCE [LARGE SCALE GENOMIC DNA]</scope>
    <source>
        <strain evidence="5 6">B-S-A12</strain>
    </source>
</reference>
<evidence type="ECO:0000256" key="2">
    <source>
        <dbReference type="ARBA" id="ARBA00023002"/>
    </source>
</evidence>
<dbReference type="PRINTS" id="PR00080">
    <property type="entry name" value="SDRFAMILY"/>
</dbReference>
<dbReference type="SUPFAM" id="SSF51735">
    <property type="entry name" value="NAD(P)-binding Rossmann-fold domains"/>
    <property type="match status" value="1"/>
</dbReference>
<comment type="similarity">
    <text evidence="1">Belongs to the short-chain dehydrogenases/reductases (SDR) family.</text>
</comment>
<dbReference type="Proteomes" id="UP001237105">
    <property type="component" value="Unassembled WGS sequence"/>
</dbReference>
<evidence type="ECO:0000256" key="3">
    <source>
        <dbReference type="SAM" id="MobiDB-lite"/>
    </source>
</evidence>
<dbReference type="InterPro" id="IPR036291">
    <property type="entry name" value="NAD(P)-bd_dom_sf"/>
</dbReference>
<protein>
    <submittedName>
        <fullName evidence="5">SDR family oxidoreductase</fullName>
        <ecNumber evidence="5">1.1.-.-</ecNumber>
    </submittedName>
</protein>
<organism evidence="5 6">
    <name type="scientific">Streptomyces luteolus</name>
    <dbReference type="NCBI Taxonomy" id="3043615"/>
    <lineage>
        <taxon>Bacteria</taxon>
        <taxon>Bacillati</taxon>
        <taxon>Actinomycetota</taxon>
        <taxon>Actinomycetes</taxon>
        <taxon>Kitasatosporales</taxon>
        <taxon>Streptomycetaceae</taxon>
        <taxon>Streptomyces</taxon>
    </lineage>
</organism>
<dbReference type="Gene3D" id="3.40.50.720">
    <property type="entry name" value="NAD(P)-binding Rossmann-like Domain"/>
    <property type="match status" value="1"/>
</dbReference>
<evidence type="ECO:0000259" key="4">
    <source>
        <dbReference type="SMART" id="SM00822"/>
    </source>
</evidence>
<dbReference type="GO" id="GO:0016491">
    <property type="term" value="F:oxidoreductase activity"/>
    <property type="evidence" value="ECO:0007669"/>
    <property type="project" value="UniProtKB-KW"/>
</dbReference>
<evidence type="ECO:0000256" key="1">
    <source>
        <dbReference type="ARBA" id="ARBA00006484"/>
    </source>
</evidence>
<dbReference type="PANTHER" id="PTHR42760:SF133">
    <property type="entry name" value="3-OXOACYL-[ACYL-CARRIER-PROTEIN] REDUCTASE"/>
    <property type="match status" value="1"/>
</dbReference>
<name>A0ABT6SVS4_9ACTN</name>
<comment type="caution">
    <text evidence="5">The sequence shown here is derived from an EMBL/GenBank/DDBJ whole genome shotgun (WGS) entry which is preliminary data.</text>
</comment>
<dbReference type="Pfam" id="PF13561">
    <property type="entry name" value="adh_short_C2"/>
    <property type="match status" value="1"/>
</dbReference>
<feature type="region of interest" description="Disordered" evidence="3">
    <location>
        <begin position="276"/>
        <end position="310"/>
    </location>
</feature>
<dbReference type="SMART" id="SM00822">
    <property type="entry name" value="PKS_KR"/>
    <property type="match status" value="1"/>
</dbReference>